<keyword evidence="2" id="KW-1185">Reference proteome</keyword>
<dbReference type="InterPro" id="IPR052552">
    <property type="entry name" value="YeaO-like"/>
</dbReference>
<evidence type="ECO:0000313" key="1">
    <source>
        <dbReference type="EMBL" id="MBP2242509.1"/>
    </source>
</evidence>
<evidence type="ECO:0000313" key="2">
    <source>
        <dbReference type="Proteomes" id="UP001519293"/>
    </source>
</evidence>
<dbReference type="PANTHER" id="PTHR36849">
    <property type="entry name" value="CYTOPLASMIC PROTEIN-RELATED"/>
    <property type="match status" value="1"/>
</dbReference>
<sequence>MTEIYIKRIYEPYEPKDGYRILVDRLWPRGISKNEAKLAMWAKEVAPSDKLRKWFGHRSELFDAFRSKYLEELQNDSIKSQQVERICSIASEDIVTLVYAAKDPIHNNAYILKEELLRKLNTY</sequence>
<name>A0ABS4RIE9_9BACI</name>
<organism evidence="1 2">
    <name type="scientific">Cytobacillus eiseniae</name>
    <dbReference type="NCBI Taxonomy" id="762947"/>
    <lineage>
        <taxon>Bacteria</taxon>
        <taxon>Bacillati</taxon>
        <taxon>Bacillota</taxon>
        <taxon>Bacilli</taxon>
        <taxon>Bacillales</taxon>
        <taxon>Bacillaceae</taxon>
        <taxon>Cytobacillus</taxon>
    </lineage>
</organism>
<dbReference type="EMBL" id="JAGIKZ010000021">
    <property type="protein sequence ID" value="MBP2242509.1"/>
    <property type="molecule type" value="Genomic_DNA"/>
</dbReference>
<dbReference type="Proteomes" id="UP001519293">
    <property type="component" value="Unassembled WGS sequence"/>
</dbReference>
<reference evidence="1 2" key="1">
    <citation type="submission" date="2021-03" db="EMBL/GenBank/DDBJ databases">
        <title>Genomic Encyclopedia of Type Strains, Phase IV (KMG-IV): sequencing the most valuable type-strain genomes for metagenomic binning, comparative biology and taxonomic classification.</title>
        <authorList>
            <person name="Goeker M."/>
        </authorList>
    </citation>
    <scope>NUCLEOTIDE SEQUENCE [LARGE SCALE GENOMIC DNA]</scope>
    <source>
        <strain evidence="1 2">DSM 26675</strain>
    </source>
</reference>
<accession>A0ABS4RIE9</accession>
<dbReference type="Pfam" id="PF22752">
    <property type="entry name" value="DUF488-N3i"/>
    <property type="match status" value="1"/>
</dbReference>
<protein>
    <submittedName>
        <fullName evidence="1">Uncharacterized protein YeaO (DUF488 family)</fullName>
    </submittedName>
</protein>
<comment type="caution">
    <text evidence="1">The sequence shown here is derived from an EMBL/GenBank/DDBJ whole genome shotgun (WGS) entry which is preliminary data.</text>
</comment>
<dbReference type="RefSeq" id="WP_066397083.1">
    <property type="nucleotide sequence ID" value="NZ_JAGIKZ010000021.1"/>
</dbReference>
<proteinExistence type="predicted"/>
<gene>
    <name evidence="1" type="ORF">J2Z40_003083</name>
</gene>
<dbReference type="PANTHER" id="PTHR36849:SF1">
    <property type="entry name" value="CYTOPLASMIC PROTEIN"/>
    <property type="match status" value="1"/>
</dbReference>